<dbReference type="PANTHER" id="PTHR45913">
    <property type="entry name" value="EPM2A-INTERACTING PROTEIN 1"/>
    <property type="match status" value="1"/>
</dbReference>
<reference evidence="1" key="3">
    <citation type="submission" date="2025-09" db="UniProtKB">
        <authorList>
            <consortium name="Ensembl"/>
        </authorList>
    </citation>
    <scope>IDENTIFICATION</scope>
</reference>
<reference evidence="1 2" key="1">
    <citation type="submission" date="2018-03" db="EMBL/GenBank/DDBJ databases">
        <title>Finding Nemo's genes: A chromosome-scale reference assembly of the genome of the orange clownfish Amphiprion percula.</title>
        <authorList>
            <person name="Lehmann R."/>
        </authorList>
    </citation>
    <scope>NUCLEOTIDE SEQUENCE</scope>
</reference>
<reference evidence="1" key="2">
    <citation type="submission" date="2025-08" db="UniProtKB">
        <authorList>
            <consortium name="Ensembl"/>
        </authorList>
    </citation>
    <scope>IDENTIFICATION</scope>
</reference>
<accession>A0A3P8TIL9</accession>
<keyword evidence="2" id="KW-1185">Reference proteome</keyword>
<evidence type="ECO:0000313" key="2">
    <source>
        <dbReference type="Proteomes" id="UP000265080"/>
    </source>
</evidence>
<dbReference type="Ensembl" id="ENSAPET00000023698.1">
    <property type="protein sequence ID" value="ENSAPEP00000023087.1"/>
    <property type="gene ID" value="ENSAPEG00000016407.1"/>
</dbReference>
<proteinExistence type="predicted"/>
<dbReference type="InterPro" id="IPR012337">
    <property type="entry name" value="RNaseH-like_sf"/>
</dbReference>
<dbReference type="GeneTree" id="ENSGT00950000182812"/>
<evidence type="ECO:0008006" key="3">
    <source>
        <dbReference type="Google" id="ProtNLM"/>
    </source>
</evidence>
<protein>
    <recommendedName>
        <fullName evidence="3">HAT C-terminal dimerisation domain-containing protein</fullName>
    </recommendedName>
</protein>
<name>A0A3P8TIL9_AMPPE</name>
<dbReference type="Proteomes" id="UP000265080">
    <property type="component" value="Chromosome 13"/>
</dbReference>
<dbReference type="OMA" id="CMLAVIN"/>
<organism evidence="1 2">
    <name type="scientific">Amphiprion percula</name>
    <name type="common">Orange clownfish</name>
    <name type="synonym">Lutjanus percula</name>
    <dbReference type="NCBI Taxonomy" id="161767"/>
    <lineage>
        <taxon>Eukaryota</taxon>
        <taxon>Metazoa</taxon>
        <taxon>Chordata</taxon>
        <taxon>Craniata</taxon>
        <taxon>Vertebrata</taxon>
        <taxon>Euteleostomi</taxon>
        <taxon>Actinopterygii</taxon>
        <taxon>Neopterygii</taxon>
        <taxon>Teleostei</taxon>
        <taxon>Neoteleostei</taxon>
        <taxon>Acanthomorphata</taxon>
        <taxon>Ovalentaria</taxon>
        <taxon>Pomacentridae</taxon>
        <taxon>Amphiprion</taxon>
    </lineage>
</organism>
<dbReference type="PANTHER" id="PTHR45913:SF5">
    <property type="entry name" value="GENERAL TRANSCRIPTION FACTOR II-I REPEAT DOMAIN-CONTAINING PROTEIN 2A-LIKE PROTEIN"/>
    <property type="match status" value="1"/>
</dbReference>
<dbReference type="AlphaFoldDB" id="A0A3P8TIL9"/>
<evidence type="ECO:0000313" key="1">
    <source>
        <dbReference type="Ensembl" id="ENSAPEP00000023087.1"/>
    </source>
</evidence>
<dbReference type="SUPFAM" id="SSF53098">
    <property type="entry name" value="Ribonuclease H-like"/>
    <property type="match status" value="1"/>
</dbReference>
<dbReference type="STRING" id="161767.ENSAPEP00000023087"/>
<sequence length="549" mass="61626">MPRKPVCDQRIQFSATLHGKAPALWAQFPEGTPERASKVQSLLASYHQSSSSIVRACTAQERASLASLRVSWILARKKRPFTDSETVKDCMLAVINEVVNDEKMKETITSAIKSVPLSDTSNIRRVEILSTDMSDTAQLCVYVRFFDSDRACFREELLCLLPLKGHTTGEIFFDKISAFFQANGLDMARVCMLVTDGALSMAGRVNGLAARWAAVAPRVTTLHCIVHQTVLCAKLSGHFKTVMDNFMATINFIRATSSLQHRLFCQLLSDMSTEHHDLLLHNDVRWLSKGNSLERFCELVEEIKIFLRQSKQKKAEAHLDRVMDCSFMMDVCFLADLFKHLNNLNLGLQGRDKTVTDLVEQTRAFQVKLNMFAADLSAGRMLHFPTLRKCNPPPKVTAAMTDLVAQLKENFARRLDGLAVPTEAMHFTKDPFAVVPEENLSNRAKEVVSSIDEGQFLLELVDMQSSLTMPQELCANGPFPNLKKLAVTVLSMFGSTYVCEWSFSHMNAIKTNLRCSLHDSTLKATLKQLYHPPQVQQKGRPMKPSHPVL</sequence>